<sequence length="556" mass="64246">MKLTMDEVLSLPLLKDAVHHTSVDLQTKKVEWIQALEAPVEQFVRPNELILTTAVGCLDDEQLFDFVCDIIDSKASGLAIAVGKFVKQIPEKIIKKANKEDFILLEMEWDIRFSDVIKEALHLLDTKKRQHYHQIESLQETLLDFILKGKKLQDVCEYVANTLKAPVLITDNRGSLYGSSKQVTSSLITHFNQYLHKQLTENGIIFNHSSTIEWFQYEEDYALVLGVESANQLKGYIIVGGFGPKPFASTEYEEWGKLLKHVSTAIALFFLHETAVKETEWLLRDDFVWELASGGVHSSDTLSSRAKSLGYRLNLPYVSLVATPEYFKQRFEQEDKLQMSYDHWLHYQIRQIEEEAEKIAKKQALKAMITYQQDELIIFLEVIFDQAAECAMRFINEFEERLSFLYPSIQFSWGISKQYGYHLFQECYQEAKKALTLGKKRNGRGSRNLFTDTKIDRLIEAMSEVTVLTEFTNHLLDSLIHYSKERNIDLLHTFMTYHSHKGNVSQTARALNLHRQSLLYRLRKIEALTGCSLDNADDLFLLDLSTRLWSAGQEEQ</sequence>
<feature type="domain" description="PucR C-terminal helix-turn-helix" evidence="3">
    <location>
        <begin position="490"/>
        <end position="547"/>
    </location>
</feature>
<dbReference type="InterPro" id="IPR025736">
    <property type="entry name" value="PucR_C-HTH_dom"/>
</dbReference>
<dbReference type="EMBL" id="JAWJAY010000001">
    <property type="protein sequence ID" value="MDV2884410.1"/>
    <property type="molecule type" value="Genomic_DNA"/>
</dbReference>
<name>A0AAJ2KWN1_ALKPS</name>
<dbReference type="RefSeq" id="WP_012958582.1">
    <property type="nucleotide sequence ID" value="NZ_CP144224.1"/>
</dbReference>
<reference evidence="5" key="1">
    <citation type="submission" date="2023-10" db="EMBL/GenBank/DDBJ databases">
        <title>Screening of Alkalihalophilus pseudofirmusBZ-TG-HK211 and Its Alleviation of Salt Stress on Rapeseed Growth.</title>
        <authorList>
            <person name="Zhao B."/>
            <person name="Guo T."/>
        </authorList>
    </citation>
    <scope>NUCLEOTIDE SEQUENCE</scope>
    <source>
        <strain evidence="5">BZ-TG-HK211</strain>
    </source>
</reference>
<feature type="domain" description="CdaR GGDEF-like" evidence="4">
    <location>
        <begin position="298"/>
        <end position="436"/>
    </location>
</feature>
<dbReference type="InterPro" id="IPR012914">
    <property type="entry name" value="PucR_dom"/>
</dbReference>
<comment type="similarity">
    <text evidence="1">Belongs to the CdaR family.</text>
</comment>
<dbReference type="PANTHER" id="PTHR33744:SF1">
    <property type="entry name" value="DNA-BINDING TRANSCRIPTIONAL ACTIVATOR ADER"/>
    <property type="match status" value="1"/>
</dbReference>
<dbReference type="InterPro" id="IPR041522">
    <property type="entry name" value="CdaR_GGDEF"/>
</dbReference>
<comment type="caution">
    <text evidence="5">The sequence shown here is derived from an EMBL/GenBank/DDBJ whole genome shotgun (WGS) entry which is preliminary data.</text>
</comment>
<evidence type="ECO:0000259" key="2">
    <source>
        <dbReference type="Pfam" id="PF07905"/>
    </source>
</evidence>
<protein>
    <submittedName>
        <fullName evidence="5">PucR family transcriptional regulator ligand-binding domain-containing protein</fullName>
    </submittedName>
</protein>
<evidence type="ECO:0000313" key="5">
    <source>
        <dbReference type="EMBL" id="MDV2884410.1"/>
    </source>
</evidence>
<dbReference type="Gene3D" id="1.10.10.2840">
    <property type="entry name" value="PucR C-terminal helix-turn-helix domain"/>
    <property type="match status" value="1"/>
</dbReference>
<evidence type="ECO:0000256" key="1">
    <source>
        <dbReference type="ARBA" id="ARBA00006754"/>
    </source>
</evidence>
<dbReference type="SUPFAM" id="SSF46689">
    <property type="entry name" value="Homeodomain-like"/>
    <property type="match status" value="1"/>
</dbReference>
<dbReference type="Pfam" id="PF17853">
    <property type="entry name" value="GGDEF_2"/>
    <property type="match status" value="1"/>
</dbReference>
<feature type="domain" description="Purine catabolism PurC-like" evidence="2">
    <location>
        <begin position="7"/>
        <end position="123"/>
    </location>
</feature>
<dbReference type="InterPro" id="IPR042070">
    <property type="entry name" value="PucR_C-HTH_sf"/>
</dbReference>
<dbReference type="PANTHER" id="PTHR33744">
    <property type="entry name" value="CARBOHYDRATE DIACID REGULATOR"/>
    <property type="match status" value="1"/>
</dbReference>
<evidence type="ECO:0000313" key="6">
    <source>
        <dbReference type="Proteomes" id="UP001285636"/>
    </source>
</evidence>
<organism evidence="5 6">
    <name type="scientific">Alkalihalophilus pseudofirmus</name>
    <name type="common">Bacillus pseudofirmus</name>
    <dbReference type="NCBI Taxonomy" id="79885"/>
    <lineage>
        <taxon>Bacteria</taxon>
        <taxon>Bacillati</taxon>
        <taxon>Bacillota</taxon>
        <taxon>Bacilli</taxon>
        <taxon>Bacillales</taxon>
        <taxon>Bacillaceae</taxon>
        <taxon>Alkalihalophilus</taxon>
    </lineage>
</organism>
<accession>A0AAJ2KWN1</accession>
<gene>
    <name evidence="5" type="ORF">RYX45_04405</name>
</gene>
<dbReference type="AlphaFoldDB" id="A0AAJ2KWN1"/>
<dbReference type="Proteomes" id="UP001285636">
    <property type="component" value="Unassembled WGS sequence"/>
</dbReference>
<dbReference type="Pfam" id="PF13556">
    <property type="entry name" value="HTH_30"/>
    <property type="match status" value="1"/>
</dbReference>
<evidence type="ECO:0000259" key="4">
    <source>
        <dbReference type="Pfam" id="PF17853"/>
    </source>
</evidence>
<dbReference type="InterPro" id="IPR009057">
    <property type="entry name" value="Homeodomain-like_sf"/>
</dbReference>
<dbReference type="InterPro" id="IPR051448">
    <property type="entry name" value="CdaR-like_regulators"/>
</dbReference>
<evidence type="ECO:0000259" key="3">
    <source>
        <dbReference type="Pfam" id="PF13556"/>
    </source>
</evidence>
<dbReference type="Pfam" id="PF07905">
    <property type="entry name" value="PucR"/>
    <property type="match status" value="1"/>
</dbReference>
<proteinExistence type="inferred from homology"/>